<dbReference type="InParanoid" id="I2H0M9"/>
<feature type="transmembrane region" description="Helical" evidence="6">
    <location>
        <begin position="224"/>
        <end position="244"/>
    </location>
</feature>
<organism evidence="8 9">
    <name type="scientific">Henningerozyma blattae (strain ATCC 34711 / CBS 6284 / DSM 70876 / NBRC 10599 / NRRL Y-10934 / UCD 77-7)</name>
    <name type="common">Yeast</name>
    <name type="synonym">Tetrapisispora blattae</name>
    <dbReference type="NCBI Taxonomy" id="1071380"/>
    <lineage>
        <taxon>Eukaryota</taxon>
        <taxon>Fungi</taxon>
        <taxon>Dikarya</taxon>
        <taxon>Ascomycota</taxon>
        <taxon>Saccharomycotina</taxon>
        <taxon>Saccharomycetes</taxon>
        <taxon>Saccharomycetales</taxon>
        <taxon>Saccharomycetaceae</taxon>
        <taxon>Henningerozyma</taxon>
    </lineage>
</organism>
<dbReference type="KEGG" id="tbl:TBLA_0C01160"/>
<dbReference type="GO" id="GO:0016020">
    <property type="term" value="C:membrane"/>
    <property type="evidence" value="ECO:0007669"/>
    <property type="project" value="UniProtKB-SubCell"/>
</dbReference>
<dbReference type="GeneID" id="14494899"/>
<dbReference type="EMBL" id="HE806318">
    <property type="protein sequence ID" value="CCH59931.1"/>
    <property type="molecule type" value="Genomic_DNA"/>
</dbReference>
<feature type="transmembrane region" description="Helical" evidence="6">
    <location>
        <begin position="478"/>
        <end position="497"/>
    </location>
</feature>
<reference evidence="8 9" key="1">
    <citation type="journal article" date="2011" name="Proc. Natl. Acad. Sci. U.S.A.">
        <title>Evolutionary erosion of yeast sex chromosomes by mating-type switching accidents.</title>
        <authorList>
            <person name="Gordon J.L."/>
            <person name="Armisen D."/>
            <person name="Proux-Wera E."/>
            <person name="Oheigeartaigh S.S."/>
            <person name="Byrne K.P."/>
            <person name="Wolfe K.H."/>
        </authorList>
    </citation>
    <scope>NUCLEOTIDE SEQUENCE [LARGE SCALE GENOMIC DNA]</scope>
    <source>
        <strain evidence="9">ATCC 34711 / CBS 6284 / DSM 70876 / NBRC 10599 / NRRL Y-10934 / UCD 77-7</strain>
    </source>
</reference>
<dbReference type="Gene3D" id="1.20.1250.20">
    <property type="entry name" value="MFS general substrate transporter like domains"/>
    <property type="match status" value="2"/>
</dbReference>
<dbReference type="AlphaFoldDB" id="I2H0M9"/>
<protein>
    <recommendedName>
        <fullName evidence="7">Major facilitator superfamily (MFS) profile domain-containing protein</fullName>
    </recommendedName>
</protein>
<proteinExistence type="predicted"/>
<gene>
    <name evidence="8" type="primary">TBLA0C01160</name>
    <name evidence="8" type="ORF">TBLA_0C01160</name>
</gene>
<dbReference type="GO" id="GO:0022857">
    <property type="term" value="F:transmembrane transporter activity"/>
    <property type="evidence" value="ECO:0007669"/>
    <property type="project" value="InterPro"/>
</dbReference>
<dbReference type="Pfam" id="PF07690">
    <property type="entry name" value="MFS_1"/>
    <property type="match status" value="1"/>
</dbReference>
<keyword evidence="2 6" id="KW-0812">Transmembrane</keyword>
<evidence type="ECO:0000256" key="5">
    <source>
        <dbReference type="SAM" id="MobiDB-lite"/>
    </source>
</evidence>
<feature type="transmembrane region" description="Helical" evidence="6">
    <location>
        <begin position="318"/>
        <end position="338"/>
    </location>
</feature>
<name>I2H0M9_HENB6</name>
<feature type="transmembrane region" description="Helical" evidence="6">
    <location>
        <begin position="253"/>
        <end position="274"/>
    </location>
</feature>
<dbReference type="CDD" id="cd17476">
    <property type="entry name" value="MFS_Amf1_MDR_like"/>
    <property type="match status" value="1"/>
</dbReference>
<dbReference type="SUPFAM" id="SSF103473">
    <property type="entry name" value="MFS general substrate transporter"/>
    <property type="match status" value="1"/>
</dbReference>
<feature type="transmembrane region" description="Helical" evidence="6">
    <location>
        <begin position="453"/>
        <end position="472"/>
    </location>
</feature>
<feature type="compositionally biased region" description="Polar residues" evidence="5">
    <location>
        <begin position="60"/>
        <end position="69"/>
    </location>
</feature>
<feature type="transmembrane region" description="Helical" evidence="6">
    <location>
        <begin position="422"/>
        <end position="446"/>
    </location>
</feature>
<evidence type="ECO:0000313" key="9">
    <source>
        <dbReference type="Proteomes" id="UP000002866"/>
    </source>
</evidence>
<dbReference type="PANTHER" id="PTHR42718:SF14">
    <property type="entry name" value="AMINOTRIAZOLE RESISTANCE PROTEIN"/>
    <property type="match status" value="1"/>
</dbReference>
<dbReference type="PANTHER" id="PTHR42718">
    <property type="entry name" value="MAJOR FACILITATOR SUPERFAMILY MULTIDRUG TRANSPORTER MFSC"/>
    <property type="match status" value="1"/>
</dbReference>
<sequence>MENHQDTATYEELPKSLIDTIDQQLELHLKKIKAQLTSIRDSVSENSNEDIYDLPRKPGNNKNILTGKNDTMPKDQNLVCQNIMQFASFESSLSATPPDNKPFITESQNLRRPDIFKNRFQEFGFVLVGVIGQFLSQVGLTQVLSTMNILAEELHTTKMRQPWLMAAFPLGLGCTILISGRLGDIFGLKKVLLLGYIITTIWTLICGFSSYAHSDDLFIVSRTFQGLGLACALPNMFELIGIIYKPHCFKKNMIFCIIGAMSPIGATLGGIFAGLSVKYNIKNWPWSFYSFAIVAFLNGIIAWFCIPNDIEKNPQGLKMDWIGSALGLFGLVVLNFVFNQTPIDGWSSAYLIVLLVVSVVALILFVIYELTMANFPLIPKGIHSNYRLILILLTLFCGWGGFAIWTFYYFAFQLNLRHYSPLWASSSNFVLIISGTIYTIICCLAVQRMKPPILLFFSMLGFLGGNILFAVTPIHQTFFRNMFGSMFLFPLGMVFSFPSASMMTAETLPTHYKSMAGSLVNVAINYATSICVGMAGSANVNHNNHGQDLLHGFRAASYLAIGLSGFSVFLSGLYMIGSIWTDRNQKMKENKLINTDSESV</sequence>
<feature type="transmembrane region" description="Helical" evidence="6">
    <location>
        <begin position="191"/>
        <end position="212"/>
    </location>
</feature>
<dbReference type="InterPro" id="IPR036259">
    <property type="entry name" value="MFS_trans_sf"/>
</dbReference>
<accession>I2H0M9</accession>
<evidence type="ECO:0000259" key="7">
    <source>
        <dbReference type="PROSITE" id="PS50850"/>
    </source>
</evidence>
<dbReference type="OMA" id="LCMSIAP"/>
<dbReference type="Proteomes" id="UP000002866">
    <property type="component" value="Chromosome 3"/>
</dbReference>
<feature type="transmembrane region" description="Helical" evidence="6">
    <location>
        <begin position="518"/>
        <end position="538"/>
    </location>
</feature>
<dbReference type="OrthoDB" id="2130629at2759"/>
<dbReference type="PROSITE" id="PS50850">
    <property type="entry name" value="MFS"/>
    <property type="match status" value="1"/>
</dbReference>
<evidence type="ECO:0000256" key="6">
    <source>
        <dbReference type="SAM" id="Phobius"/>
    </source>
</evidence>
<dbReference type="FunCoup" id="I2H0M9">
    <property type="interactions" value="46"/>
</dbReference>
<feature type="transmembrane region" description="Helical" evidence="6">
    <location>
        <begin position="120"/>
        <end position="140"/>
    </location>
</feature>
<keyword evidence="9" id="KW-1185">Reference proteome</keyword>
<evidence type="ECO:0000256" key="3">
    <source>
        <dbReference type="ARBA" id="ARBA00022989"/>
    </source>
</evidence>
<dbReference type="eggNOG" id="KOG0254">
    <property type="taxonomic scope" value="Eukaryota"/>
</dbReference>
<keyword evidence="4 6" id="KW-0472">Membrane</keyword>
<feature type="transmembrane region" description="Helical" evidence="6">
    <location>
        <begin position="286"/>
        <end position="306"/>
    </location>
</feature>
<comment type="subcellular location">
    <subcellularLocation>
        <location evidence="1">Membrane</location>
        <topology evidence="1">Multi-pass membrane protein</topology>
    </subcellularLocation>
</comment>
<feature type="transmembrane region" description="Helical" evidence="6">
    <location>
        <begin position="388"/>
        <end position="410"/>
    </location>
</feature>
<dbReference type="InterPro" id="IPR011701">
    <property type="entry name" value="MFS"/>
</dbReference>
<evidence type="ECO:0000256" key="2">
    <source>
        <dbReference type="ARBA" id="ARBA00022692"/>
    </source>
</evidence>
<evidence type="ECO:0000313" key="8">
    <source>
        <dbReference type="EMBL" id="CCH59931.1"/>
    </source>
</evidence>
<dbReference type="RefSeq" id="XP_004179450.1">
    <property type="nucleotide sequence ID" value="XM_004179402.1"/>
</dbReference>
<evidence type="ECO:0000256" key="1">
    <source>
        <dbReference type="ARBA" id="ARBA00004141"/>
    </source>
</evidence>
<feature type="transmembrane region" description="Helical" evidence="6">
    <location>
        <begin position="350"/>
        <end position="368"/>
    </location>
</feature>
<feature type="domain" description="Major facilitator superfamily (MFS) profile" evidence="7">
    <location>
        <begin position="125"/>
        <end position="580"/>
    </location>
</feature>
<feature type="transmembrane region" description="Helical" evidence="6">
    <location>
        <begin position="558"/>
        <end position="581"/>
    </location>
</feature>
<keyword evidence="3 6" id="KW-1133">Transmembrane helix</keyword>
<feature type="transmembrane region" description="Helical" evidence="6">
    <location>
        <begin position="160"/>
        <end position="179"/>
    </location>
</feature>
<dbReference type="InterPro" id="IPR020846">
    <property type="entry name" value="MFS_dom"/>
</dbReference>
<dbReference type="HOGENOM" id="CLU_000960_27_4_1"/>
<feature type="region of interest" description="Disordered" evidence="5">
    <location>
        <begin position="47"/>
        <end position="72"/>
    </location>
</feature>
<evidence type="ECO:0000256" key="4">
    <source>
        <dbReference type="ARBA" id="ARBA00023136"/>
    </source>
</evidence>